<protein>
    <submittedName>
        <fullName evidence="2">Uncharacterized protein</fullName>
    </submittedName>
</protein>
<keyword evidence="3" id="KW-1185">Reference proteome</keyword>
<sequence>MSARASATTAYKPSHWSPWDCERIAVLACQGFPETMLEIASQPEVKAQPEGKTLRPMKPLPERKARSTPLETGVQGAKVSNTKTDVHVMESATEKFEEDRRTEVLVTALREEEKAAARGIIMLVSRVAQMQAV</sequence>
<feature type="region of interest" description="Disordered" evidence="1">
    <location>
        <begin position="42"/>
        <end position="85"/>
    </location>
</feature>
<dbReference type="EMBL" id="KB469306">
    <property type="protein sequence ID" value="EPQ53233.1"/>
    <property type="molecule type" value="Genomic_DNA"/>
</dbReference>
<name>S7Q0I9_GLOTA</name>
<evidence type="ECO:0000313" key="2">
    <source>
        <dbReference type="EMBL" id="EPQ53233.1"/>
    </source>
</evidence>
<dbReference type="RefSeq" id="XP_007868509.1">
    <property type="nucleotide sequence ID" value="XM_007870318.1"/>
</dbReference>
<evidence type="ECO:0000313" key="3">
    <source>
        <dbReference type="Proteomes" id="UP000030669"/>
    </source>
</evidence>
<evidence type="ECO:0000256" key="1">
    <source>
        <dbReference type="SAM" id="MobiDB-lite"/>
    </source>
</evidence>
<organism evidence="2 3">
    <name type="scientific">Gloeophyllum trabeum (strain ATCC 11539 / FP-39264 / Madison 617)</name>
    <name type="common">Brown rot fungus</name>
    <dbReference type="NCBI Taxonomy" id="670483"/>
    <lineage>
        <taxon>Eukaryota</taxon>
        <taxon>Fungi</taxon>
        <taxon>Dikarya</taxon>
        <taxon>Basidiomycota</taxon>
        <taxon>Agaricomycotina</taxon>
        <taxon>Agaricomycetes</taxon>
        <taxon>Gloeophyllales</taxon>
        <taxon>Gloeophyllaceae</taxon>
        <taxon>Gloeophyllum</taxon>
    </lineage>
</organism>
<proteinExistence type="predicted"/>
<gene>
    <name evidence="2" type="ORF">GLOTRDRAFT_131508</name>
</gene>
<dbReference type="Proteomes" id="UP000030669">
    <property type="component" value="Unassembled WGS sequence"/>
</dbReference>
<reference evidence="2 3" key="1">
    <citation type="journal article" date="2012" name="Science">
        <title>The Paleozoic origin of enzymatic lignin decomposition reconstructed from 31 fungal genomes.</title>
        <authorList>
            <person name="Floudas D."/>
            <person name="Binder M."/>
            <person name="Riley R."/>
            <person name="Barry K."/>
            <person name="Blanchette R.A."/>
            <person name="Henrissat B."/>
            <person name="Martinez A.T."/>
            <person name="Otillar R."/>
            <person name="Spatafora J.W."/>
            <person name="Yadav J.S."/>
            <person name="Aerts A."/>
            <person name="Benoit I."/>
            <person name="Boyd A."/>
            <person name="Carlson A."/>
            <person name="Copeland A."/>
            <person name="Coutinho P.M."/>
            <person name="de Vries R.P."/>
            <person name="Ferreira P."/>
            <person name="Findley K."/>
            <person name="Foster B."/>
            <person name="Gaskell J."/>
            <person name="Glotzer D."/>
            <person name="Gorecki P."/>
            <person name="Heitman J."/>
            <person name="Hesse C."/>
            <person name="Hori C."/>
            <person name="Igarashi K."/>
            <person name="Jurgens J.A."/>
            <person name="Kallen N."/>
            <person name="Kersten P."/>
            <person name="Kohler A."/>
            <person name="Kuees U."/>
            <person name="Kumar T.K.A."/>
            <person name="Kuo A."/>
            <person name="LaButti K."/>
            <person name="Larrondo L.F."/>
            <person name="Lindquist E."/>
            <person name="Ling A."/>
            <person name="Lombard V."/>
            <person name="Lucas S."/>
            <person name="Lundell T."/>
            <person name="Martin R."/>
            <person name="McLaughlin D.J."/>
            <person name="Morgenstern I."/>
            <person name="Morin E."/>
            <person name="Murat C."/>
            <person name="Nagy L.G."/>
            <person name="Nolan M."/>
            <person name="Ohm R.A."/>
            <person name="Patyshakuliyeva A."/>
            <person name="Rokas A."/>
            <person name="Ruiz-Duenas F.J."/>
            <person name="Sabat G."/>
            <person name="Salamov A."/>
            <person name="Samejima M."/>
            <person name="Schmutz J."/>
            <person name="Slot J.C."/>
            <person name="St John F."/>
            <person name="Stenlid J."/>
            <person name="Sun H."/>
            <person name="Sun S."/>
            <person name="Syed K."/>
            <person name="Tsang A."/>
            <person name="Wiebenga A."/>
            <person name="Young D."/>
            <person name="Pisabarro A."/>
            <person name="Eastwood D.C."/>
            <person name="Martin F."/>
            <person name="Cullen D."/>
            <person name="Grigoriev I.V."/>
            <person name="Hibbett D.S."/>
        </authorList>
    </citation>
    <scope>NUCLEOTIDE SEQUENCE [LARGE SCALE GENOMIC DNA]</scope>
    <source>
        <strain evidence="2 3">ATCC 11539</strain>
    </source>
</reference>
<dbReference type="KEGG" id="gtr:GLOTRDRAFT_131508"/>
<dbReference type="HOGENOM" id="CLU_1906940_0_0_1"/>
<dbReference type="GeneID" id="19302309"/>
<accession>S7Q0I9</accession>
<dbReference type="AlphaFoldDB" id="S7Q0I9"/>